<protein>
    <submittedName>
        <fullName evidence="1">Tryptophan halogenase family protein</fullName>
    </submittedName>
</protein>
<dbReference type="RefSeq" id="WP_316025954.1">
    <property type="nucleotide sequence ID" value="NZ_JAWDIO010000002.1"/>
</dbReference>
<proteinExistence type="predicted"/>
<evidence type="ECO:0000313" key="1">
    <source>
        <dbReference type="EMBL" id="MDU0354347.1"/>
    </source>
</evidence>
<organism evidence="1 2">
    <name type="scientific">Paraglaciecola aquimarina</name>
    <dbReference type="NCBI Taxonomy" id="1235557"/>
    <lineage>
        <taxon>Bacteria</taxon>
        <taxon>Pseudomonadati</taxon>
        <taxon>Pseudomonadota</taxon>
        <taxon>Gammaproteobacteria</taxon>
        <taxon>Alteromonadales</taxon>
        <taxon>Alteromonadaceae</taxon>
        <taxon>Paraglaciecola</taxon>
    </lineage>
</organism>
<sequence>MEQVNSSQRSILIVGGGTAGWMAANLFSKSLSHLGFDIALLESANIPTVGVGEGSTPYIRHLFSALDLTEDEWMPACSATYKGGITFADWSTKKGFNQYFHPFSSSLDQQSFDVFRQVTMLRHGNYQVDAHPNSYFLQSELVKQGRIPKSNDTSVVDSIYAYHFDATKLGLFLKSHAEQLGVRHIVDEVIDVKLSHSGDISSVLTTSGRTLTADIFVDCTGFKALLMEKTLGVKFCSFKDNLFNDSAVAIPTAKKEGYVPQTISTALSNGWKWDIPLSSRTGNGYVYSSDFLSADLAERELRQAINANDPNIEARHIKMKVGRLEKHWYKNCVAIGLSQGFIEPLEATALHIVQLSIEQFVEQVKRGDYTNKYQDFYNHGVNHLFEHIRDYIVLHYLTNSRSDTDYWKACRNDIKISDRLQAVMEVWCSGQDLEKELNRQQVTQYYSSMSWHVLLAGMGVFPQINSAELTEHQQAQQALNQITQYIAKHTKYFPMS</sequence>
<dbReference type="PANTHER" id="PTHR43747">
    <property type="entry name" value="FAD-BINDING PROTEIN"/>
    <property type="match status" value="1"/>
</dbReference>
<dbReference type="Pfam" id="PF04820">
    <property type="entry name" value="Trp_halogenase"/>
    <property type="match status" value="1"/>
</dbReference>
<dbReference type="InterPro" id="IPR033856">
    <property type="entry name" value="Trp_halogen"/>
</dbReference>
<dbReference type="PANTHER" id="PTHR43747:SF4">
    <property type="entry name" value="FLAVIN-DEPENDENT TRYPTOPHAN HALOGENASE"/>
    <property type="match status" value="1"/>
</dbReference>
<accession>A0ABU3SWI3</accession>
<reference evidence="1 2" key="1">
    <citation type="submission" date="2023-10" db="EMBL/GenBank/DDBJ databases">
        <title>Glaciecola aquimarina strain GGW-M5 nov., isolated from a coastal seawater.</title>
        <authorList>
            <person name="Bayburt H."/>
            <person name="Kim J.M."/>
            <person name="Choi B.J."/>
            <person name="Jeon C.O."/>
        </authorList>
    </citation>
    <scope>NUCLEOTIDE SEQUENCE [LARGE SCALE GENOMIC DNA]</scope>
    <source>
        <strain evidence="1 2">KCTC 32108</strain>
    </source>
</reference>
<dbReference type="InterPro" id="IPR036188">
    <property type="entry name" value="FAD/NAD-bd_sf"/>
</dbReference>
<comment type="caution">
    <text evidence="1">The sequence shown here is derived from an EMBL/GenBank/DDBJ whole genome shotgun (WGS) entry which is preliminary data.</text>
</comment>
<keyword evidence="2" id="KW-1185">Reference proteome</keyword>
<dbReference type="PIRSF" id="PIRSF011396">
    <property type="entry name" value="Trp_halogenase"/>
    <property type="match status" value="1"/>
</dbReference>
<dbReference type="Gene3D" id="3.50.50.60">
    <property type="entry name" value="FAD/NAD(P)-binding domain"/>
    <property type="match status" value="1"/>
</dbReference>
<dbReference type="EMBL" id="JAWDIO010000002">
    <property type="protein sequence ID" value="MDU0354347.1"/>
    <property type="molecule type" value="Genomic_DNA"/>
</dbReference>
<dbReference type="InterPro" id="IPR050816">
    <property type="entry name" value="Flavin-dep_Halogenase_NPB"/>
</dbReference>
<gene>
    <name evidence="1" type="ORF">RS130_10765</name>
</gene>
<dbReference type="InterPro" id="IPR006905">
    <property type="entry name" value="Flavin_halogenase"/>
</dbReference>
<dbReference type="Proteomes" id="UP001247805">
    <property type="component" value="Unassembled WGS sequence"/>
</dbReference>
<evidence type="ECO:0000313" key="2">
    <source>
        <dbReference type="Proteomes" id="UP001247805"/>
    </source>
</evidence>
<dbReference type="SUPFAM" id="SSF51905">
    <property type="entry name" value="FAD/NAD(P)-binding domain"/>
    <property type="match status" value="1"/>
</dbReference>
<name>A0ABU3SWI3_9ALTE</name>